<feature type="chain" id="PRO_5028365913" evidence="3">
    <location>
        <begin position="22"/>
        <end position="577"/>
    </location>
</feature>
<sequence length="577" mass="66366">MAPVLCYLLLLWLSYHWTTTTETPKETVQVIQATESQQVSLSCNLDHTLTSSDLELIWLGPKKNELLYVNVEYQHPEARLNAMWGLSIYRIVVQNTTWFTCNWNGQSGNRHVLPNRTSGDDSDNIQEKMKAYEKDHSNFSDGNNSFSYLSHKESEQHQPQEDFPRSAMDPEYFSCDAPVHRNWTEGTLLWIQHDSSDQNIVLINMTIRRSVRYSLNMNASLVSLILPRVTLEDAGNYSCQWKNQKCYFQLEVIAKTVVWHWMIWSVAMGYMIICLGSVFCFVRLRQVNRARRQQKKLMSHDRRRYFYAKRNKRCVSNRIMESAGNDDVTEQVDAYENMPPDMGAQRGQRLLQKGKILPNTLKMEDEEEYECPDSETELKSDDDENYENTQEEVKPEDVVLNDVLIYENNKDKVTFELHNGNSADSWYSNKTEQVLENLTQDQDPIAEDNENYINLEEECPMSSGAARLIAGLRLQLALDIHKDRQDGGSEPSTGSQSYEEMNGSLCPTASKLFYLHTNTSNEEDADSYENMESPTSLNSRRDGILDKPGEHSPSGSRWQHISVPFGSDLRGGLLCSD</sequence>
<feature type="domain" description="Ig-like" evidence="4">
    <location>
        <begin position="173"/>
        <end position="240"/>
    </location>
</feature>
<name>A0A6P9C9C1_PANGU</name>
<dbReference type="InterPro" id="IPR007110">
    <property type="entry name" value="Ig-like_dom"/>
</dbReference>
<dbReference type="AlphaFoldDB" id="A0A6P9C9C1"/>
<feature type="region of interest" description="Disordered" evidence="1">
    <location>
        <begin position="483"/>
        <end position="502"/>
    </location>
</feature>
<dbReference type="PANTHER" id="PTHR16674:SF2">
    <property type="entry name" value="B-LYMPHOCYTE ANTIGEN CD19"/>
    <property type="match status" value="1"/>
</dbReference>
<dbReference type="GO" id="GO:0050853">
    <property type="term" value="P:B cell receptor signaling pathway"/>
    <property type="evidence" value="ECO:0007669"/>
    <property type="project" value="TreeGrafter"/>
</dbReference>
<dbReference type="SMART" id="SM00409">
    <property type="entry name" value="IG"/>
    <property type="match status" value="1"/>
</dbReference>
<gene>
    <name evidence="6" type="primary">CD19</name>
</gene>
<accession>A0A6P9C9C1</accession>
<evidence type="ECO:0000259" key="4">
    <source>
        <dbReference type="PROSITE" id="PS50835"/>
    </source>
</evidence>
<keyword evidence="2" id="KW-1133">Transmembrane helix</keyword>
<dbReference type="InterPro" id="IPR042341">
    <property type="entry name" value="CD19"/>
</dbReference>
<keyword evidence="3" id="KW-0732">Signal</keyword>
<dbReference type="KEGG" id="pgut:117669148"/>
<evidence type="ECO:0000256" key="1">
    <source>
        <dbReference type="SAM" id="MobiDB-lite"/>
    </source>
</evidence>
<dbReference type="InterPro" id="IPR013783">
    <property type="entry name" value="Ig-like_fold"/>
</dbReference>
<dbReference type="CTD" id="930"/>
<feature type="compositionally biased region" description="Polar residues" evidence="1">
    <location>
        <begin position="490"/>
        <end position="499"/>
    </location>
</feature>
<keyword evidence="2" id="KW-0812">Transmembrane</keyword>
<feature type="transmembrane region" description="Helical" evidence="2">
    <location>
        <begin position="258"/>
        <end position="282"/>
    </location>
</feature>
<dbReference type="Proteomes" id="UP001652622">
    <property type="component" value="Unplaced"/>
</dbReference>
<dbReference type="SUPFAM" id="SSF48726">
    <property type="entry name" value="Immunoglobulin"/>
    <property type="match status" value="1"/>
</dbReference>
<dbReference type="GO" id="GO:0050864">
    <property type="term" value="P:regulation of B cell activation"/>
    <property type="evidence" value="ECO:0007669"/>
    <property type="project" value="InterPro"/>
</dbReference>
<dbReference type="OMA" id="AMDPEYF"/>
<dbReference type="Gene3D" id="2.60.40.10">
    <property type="entry name" value="Immunoglobulins"/>
    <property type="match status" value="1"/>
</dbReference>
<dbReference type="InterPro" id="IPR003599">
    <property type="entry name" value="Ig_sub"/>
</dbReference>
<dbReference type="InterPro" id="IPR036179">
    <property type="entry name" value="Ig-like_dom_sf"/>
</dbReference>
<feature type="compositionally biased region" description="Basic and acidic residues" evidence="1">
    <location>
        <begin position="539"/>
        <end position="550"/>
    </location>
</feature>
<keyword evidence="2" id="KW-0472">Membrane</keyword>
<feature type="signal peptide" evidence="3">
    <location>
        <begin position="1"/>
        <end position="21"/>
    </location>
</feature>
<dbReference type="GO" id="GO:0009897">
    <property type="term" value="C:external side of plasma membrane"/>
    <property type="evidence" value="ECO:0007669"/>
    <property type="project" value="TreeGrafter"/>
</dbReference>
<dbReference type="PANTHER" id="PTHR16674">
    <property type="entry name" value="B-LYMPHOCYTE ANTIGEN CD19"/>
    <property type="match status" value="1"/>
</dbReference>
<feature type="region of interest" description="Disordered" evidence="1">
    <location>
        <begin position="520"/>
        <end position="562"/>
    </location>
</feature>
<keyword evidence="5" id="KW-1185">Reference proteome</keyword>
<evidence type="ECO:0000256" key="3">
    <source>
        <dbReference type="SAM" id="SignalP"/>
    </source>
</evidence>
<organism evidence="5 6">
    <name type="scientific">Pantherophis guttatus</name>
    <name type="common">Corn snake</name>
    <name type="synonym">Elaphe guttata</name>
    <dbReference type="NCBI Taxonomy" id="94885"/>
    <lineage>
        <taxon>Eukaryota</taxon>
        <taxon>Metazoa</taxon>
        <taxon>Chordata</taxon>
        <taxon>Craniata</taxon>
        <taxon>Vertebrata</taxon>
        <taxon>Euteleostomi</taxon>
        <taxon>Lepidosauria</taxon>
        <taxon>Squamata</taxon>
        <taxon>Bifurcata</taxon>
        <taxon>Unidentata</taxon>
        <taxon>Episquamata</taxon>
        <taxon>Toxicofera</taxon>
        <taxon>Serpentes</taxon>
        <taxon>Colubroidea</taxon>
        <taxon>Colubridae</taxon>
        <taxon>Colubrinae</taxon>
        <taxon>Pantherophis</taxon>
    </lineage>
</organism>
<dbReference type="InParanoid" id="A0A6P9C9C1"/>
<evidence type="ECO:0000313" key="6">
    <source>
        <dbReference type="RefSeq" id="XP_034279249.1"/>
    </source>
</evidence>
<protein>
    <submittedName>
        <fullName evidence="6">B-lymphocyte antigen CD19</fullName>
    </submittedName>
</protein>
<feature type="domain" description="Ig-like" evidence="4">
    <location>
        <begin position="24"/>
        <end position="101"/>
    </location>
</feature>
<dbReference type="GeneID" id="117669148"/>
<feature type="compositionally biased region" description="Acidic residues" evidence="1">
    <location>
        <begin position="364"/>
        <end position="390"/>
    </location>
</feature>
<feature type="region of interest" description="Disordered" evidence="1">
    <location>
        <begin position="364"/>
        <end position="393"/>
    </location>
</feature>
<dbReference type="PROSITE" id="PS50835">
    <property type="entry name" value="IG_LIKE"/>
    <property type="match status" value="2"/>
</dbReference>
<dbReference type="RefSeq" id="XP_034279249.1">
    <property type="nucleotide sequence ID" value="XM_034423358.2"/>
</dbReference>
<dbReference type="GO" id="GO:0002322">
    <property type="term" value="P:B cell proliferation involved in immune response"/>
    <property type="evidence" value="ECO:0007669"/>
    <property type="project" value="InterPro"/>
</dbReference>
<evidence type="ECO:0000313" key="5">
    <source>
        <dbReference type="Proteomes" id="UP001652622"/>
    </source>
</evidence>
<evidence type="ECO:0000256" key="2">
    <source>
        <dbReference type="SAM" id="Phobius"/>
    </source>
</evidence>
<proteinExistence type="predicted"/>
<reference evidence="6" key="1">
    <citation type="submission" date="2025-08" db="UniProtKB">
        <authorList>
            <consortium name="RefSeq"/>
        </authorList>
    </citation>
    <scope>IDENTIFICATION</scope>
    <source>
        <tissue evidence="6">Blood</tissue>
    </source>
</reference>